<proteinExistence type="predicted"/>
<comment type="caution">
    <text evidence="1">The sequence shown here is derived from an EMBL/GenBank/DDBJ whole genome shotgun (WGS) entry which is preliminary data.</text>
</comment>
<dbReference type="Proteomes" id="UP001057452">
    <property type="component" value="Chromosome 4"/>
</dbReference>
<organism evidence="1 2">
    <name type="scientific">Chaenocephalus aceratus</name>
    <name type="common">Blackfin icefish</name>
    <name type="synonym">Chaenichthys aceratus</name>
    <dbReference type="NCBI Taxonomy" id="36190"/>
    <lineage>
        <taxon>Eukaryota</taxon>
        <taxon>Metazoa</taxon>
        <taxon>Chordata</taxon>
        <taxon>Craniata</taxon>
        <taxon>Vertebrata</taxon>
        <taxon>Euteleostomi</taxon>
        <taxon>Actinopterygii</taxon>
        <taxon>Neopterygii</taxon>
        <taxon>Teleostei</taxon>
        <taxon>Neoteleostei</taxon>
        <taxon>Acanthomorphata</taxon>
        <taxon>Eupercaria</taxon>
        <taxon>Perciformes</taxon>
        <taxon>Notothenioidei</taxon>
        <taxon>Channichthyidae</taxon>
        <taxon>Chaenocephalus</taxon>
    </lineage>
</organism>
<gene>
    <name evidence="1" type="ORF">KUCAC02_022410</name>
</gene>
<keyword evidence="2" id="KW-1185">Reference proteome</keyword>
<reference evidence="1" key="1">
    <citation type="submission" date="2022-05" db="EMBL/GenBank/DDBJ databases">
        <title>Chromosome-level genome of Chaenocephalus aceratus.</title>
        <authorList>
            <person name="Park H."/>
        </authorList>
    </citation>
    <scope>NUCLEOTIDE SEQUENCE</scope>
    <source>
        <strain evidence="1">KU_202001</strain>
    </source>
</reference>
<evidence type="ECO:0000313" key="2">
    <source>
        <dbReference type="Proteomes" id="UP001057452"/>
    </source>
</evidence>
<sequence>MPRMHHFVHVQPNWERRTSSPPPLQPPPFIFSPQLGSAASLALIGLTAAHSPHLLVGIGWQLFSFLDGHGQGTLGYRVLKSHSTCFTAPAVDYESQHSLPPPPPLSPNLL</sequence>
<name>A0ACB9XND6_CHAAC</name>
<evidence type="ECO:0000313" key="1">
    <source>
        <dbReference type="EMBL" id="KAI4828312.1"/>
    </source>
</evidence>
<protein>
    <submittedName>
        <fullName evidence="1">Uncharacterized protein</fullName>
    </submittedName>
</protein>
<dbReference type="EMBL" id="CM043788">
    <property type="protein sequence ID" value="KAI4828312.1"/>
    <property type="molecule type" value="Genomic_DNA"/>
</dbReference>
<accession>A0ACB9XND6</accession>